<keyword evidence="1" id="KW-0472">Membrane</keyword>
<evidence type="ECO:0000256" key="1">
    <source>
        <dbReference type="SAM" id="Phobius"/>
    </source>
</evidence>
<protein>
    <submittedName>
        <fullName evidence="2">DUF4230 domain-containing protein</fullName>
    </submittedName>
</protein>
<evidence type="ECO:0000313" key="2">
    <source>
        <dbReference type="EMBL" id="RJP74359.1"/>
    </source>
</evidence>
<keyword evidence="1" id="KW-1133">Transmembrane helix</keyword>
<reference evidence="2 3" key="1">
    <citation type="journal article" date="2017" name="ISME J.">
        <title>Energy and carbon metabolisms in a deep terrestrial subsurface fluid microbial community.</title>
        <authorList>
            <person name="Momper L."/>
            <person name="Jungbluth S.P."/>
            <person name="Lee M.D."/>
            <person name="Amend J.P."/>
        </authorList>
    </citation>
    <scope>NUCLEOTIDE SEQUENCE [LARGE SCALE GENOMIC DNA]</scope>
    <source>
        <strain evidence="2">SURF_17</strain>
    </source>
</reference>
<dbReference type="AlphaFoldDB" id="A0A419F7G6"/>
<dbReference type="Pfam" id="PF14014">
    <property type="entry name" value="DUF4230"/>
    <property type="match status" value="1"/>
</dbReference>
<feature type="transmembrane region" description="Helical" evidence="1">
    <location>
        <begin position="6"/>
        <end position="26"/>
    </location>
</feature>
<dbReference type="EMBL" id="QZKI01000016">
    <property type="protein sequence ID" value="RJP74359.1"/>
    <property type="molecule type" value="Genomic_DNA"/>
</dbReference>
<dbReference type="Proteomes" id="UP000285961">
    <property type="component" value="Unassembled WGS sequence"/>
</dbReference>
<dbReference type="InterPro" id="IPR025324">
    <property type="entry name" value="DUF4230"/>
</dbReference>
<accession>A0A419F7G6</accession>
<sequence>MLTTLVSVMLGFCLAIVAYAIIRLSASRRTGKGNKGVAVSIEKFRSVGELVVYKILTKEIVRKHGHSFGPMGEKYFRWLMSTKKMAIIVTYDVDFRYDLRSPDFMILKQNDGTYRLKMPKCFYTTSLRGIEIYDEQADRFMDWLLPGLISQALGTKFGVEDKNKLIDAAKTEVDRLAKDYVQKVLSEIQNSARRTLEGISRGLGVERLEIDFTDSALEQKGEVTALLENSQGTGGESLRPA</sequence>
<evidence type="ECO:0000313" key="3">
    <source>
        <dbReference type="Proteomes" id="UP000285961"/>
    </source>
</evidence>
<organism evidence="2 3">
    <name type="scientific">Candidatus Abyssobacteria bacterium SURF_17</name>
    <dbReference type="NCBI Taxonomy" id="2093361"/>
    <lineage>
        <taxon>Bacteria</taxon>
        <taxon>Pseudomonadati</taxon>
        <taxon>Candidatus Hydrogenedentota</taxon>
        <taxon>Candidatus Abyssobacteria</taxon>
    </lineage>
</organism>
<gene>
    <name evidence="2" type="ORF">C4532_02805</name>
</gene>
<name>A0A419F7G6_9BACT</name>
<comment type="caution">
    <text evidence="2">The sequence shown here is derived from an EMBL/GenBank/DDBJ whole genome shotgun (WGS) entry which is preliminary data.</text>
</comment>
<keyword evidence="1" id="KW-0812">Transmembrane</keyword>
<proteinExistence type="predicted"/>